<protein>
    <recommendedName>
        <fullName evidence="1">AAA domain-containing protein</fullName>
    </recommendedName>
</protein>
<gene>
    <name evidence="2" type="ORF">C5C40_15395</name>
</gene>
<dbReference type="InterPro" id="IPR027417">
    <property type="entry name" value="P-loop_NTPase"/>
</dbReference>
<dbReference type="Gene3D" id="3.40.50.300">
    <property type="entry name" value="P-loop containing nucleotide triphosphate hydrolases"/>
    <property type="match status" value="1"/>
</dbReference>
<accession>A0ABX5A8K8</accession>
<name>A0ABX5A8K8_RATRA</name>
<reference evidence="2 3" key="1">
    <citation type="submission" date="2018-02" db="EMBL/GenBank/DDBJ databases">
        <title>Bacteriophage NCPPB3778 and a type I-E CRISPR drive the evolution of the US Biological Select Agent, Rathayibacter toxicus.</title>
        <authorList>
            <person name="Davis E.W.II."/>
            <person name="Tabima J.F."/>
            <person name="Weisberg A.J."/>
            <person name="Lopes L.D."/>
            <person name="Wiseman M.S."/>
            <person name="Wiseman M.S."/>
            <person name="Pupko T."/>
            <person name="Belcher M.S."/>
            <person name="Sechler A.J."/>
            <person name="Tancos M.A."/>
            <person name="Schroeder B.K."/>
            <person name="Murray T.D."/>
            <person name="Luster D.G."/>
            <person name="Schneider W.L."/>
            <person name="Rogers E."/>
            <person name="Andreote F.D."/>
            <person name="Grunwald N.J."/>
            <person name="Putnam M.L."/>
            <person name="Chang J.H."/>
        </authorList>
    </citation>
    <scope>NUCLEOTIDE SEQUENCE [LARGE SCALE GENOMIC DNA]</scope>
    <source>
        <strain evidence="2 3">AY1D6</strain>
    </source>
</reference>
<keyword evidence="3" id="KW-1185">Reference proteome</keyword>
<dbReference type="RefSeq" id="WP_104275156.1">
    <property type="nucleotide sequence ID" value="NZ_PSVT01000061.1"/>
</dbReference>
<dbReference type="Pfam" id="PF13614">
    <property type="entry name" value="AAA_31"/>
    <property type="match status" value="1"/>
</dbReference>
<dbReference type="EMBL" id="PSVT01000061">
    <property type="protein sequence ID" value="PPH71224.1"/>
    <property type="molecule type" value="Genomic_DNA"/>
</dbReference>
<dbReference type="PANTHER" id="PTHR43384">
    <property type="entry name" value="SEPTUM SITE-DETERMINING PROTEIN MIND HOMOLOG, CHLOROPLASTIC-RELATED"/>
    <property type="match status" value="1"/>
</dbReference>
<sequence length="277" mass="29474">MGLLRLRPATDELAYRESVRLIRQTTFSRAVYVAIANPKGGIGKTTTALCLANELAWHRGGKVMALEATDARGTLARRAEGSPSRGVTELLQLGHGPRSAGELAGFLAPQTSHASVLGTVSRRSSLTPADVEGLVAAVDPYFEIVVIDTANDPESAAFRAAMSIADALVVPTAGRPDSVFGALDLLSDLSRGTSRDRVLAANALVLDLDDGVVRDRALVERLHGVIEKVGTSVVTIPFDEHLAPGKEITRRHLSDVSRHAWTKATADSLIKVQETTK</sequence>
<evidence type="ECO:0000313" key="3">
    <source>
        <dbReference type="Proteomes" id="UP000239698"/>
    </source>
</evidence>
<feature type="domain" description="AAA" evidence="1">
    <location>
        <begin position="33"/>
        <end position="67"/>
    </location>
</feature>
<dbReference type="PANTHER" id="PTHR43384:SF14">
    <property type="entry name" value="ESX-1 SECRETION-ASSOCIATED PROTEIN ESPI"/>
    <property type="match status" value="1"/>
</dbReference>
<dbReference type="InterPro" id="IPR025669">
    <property type="entry name" value="AAA_dom"/>
</dbReference>
<organism evidence="2 3">
    <name type="scientific">Rathayibacter rathayi</name>
    <name type="common">Corynebacterium rathayi</name>
    <dbReference type="NCBI Taxonomy" id="33887"/>
    <lineage>
        <taxon>Bacteria</taxon>
        <taxon>Bacillati</taxon>
        <taxon>Actinomycetota</taxon>
        <taxon>Actinomycetes</taxon>
        <taxon>Micrococcales</taxon>
        <taxon>Microbacteriaceae</taxon>
        <taxon>Rathayibacter</taxon>
    </lineage>
</organism>
<evidence type="ECO:0000259" key="1">
    <source>
        <dbReference type="Pfam" id="PF13614"/>
    </source>
</evidence>
<dbReference type="SUPFAM" id="SSF52540">
    <property type="entry name" value="P-loop containing nucleoside triphosphate hydrolases"/>
    <property type="match status" value="1"/>
</dbReference>
<dbReference type="Proteomes" id="UP000239698">
    <property type="component" value="Unassembled WGS sequence"/>
</dbReference>
<proteinExistence type="predicted"/>
<comment type="caution">
    <text evidence="2">The sequence shown here is derived from an EMBL/GenBank/DDBJ whole genome shotgun (WGS) entry which is preliminary data.</text>
</comment>
<dbReference type="InterPro" id="IPR050625">
    <property type="entry name" value="ParA/MinD_ATPase"/>
</dbReference>
<evidence type="ECO:0000313" key="2">
    <source>
        <dbReference type="EMBL" id="PPH71224.1"/>
    </source>
</evidence>